<organism evidence="2 3">
    <name type="scientific">Streptomyces coffeae</name>
    <dbReference type="NCBI Taxonomy" id="621382"/>
    <lineage>
        <taxon>Bacteria</taxon>
        <taxon>Bacillati</taxon>
        <taxon>Actinomycetota</taxon>
        <taxon>Actinomycetes</taxon>
        <taxon>Kitasatosporales</taxon>
        <taxon>Streptomycetaceae</taxon>
        <taxon>Streptomyces</taxon>
    </lineage>
</organism>
<gene>
    <name evidence="2" type="ORF">JK363_38520</name>
</gene>
<dbReference type="CDD" id="cd06268">
    <property type="entry name" value="PBP1_ABC_transporter_LIVBP-like"/>
    <property type="match status" value="1"/>
</dbReference>
<accession>A0ABS1NR34</accession>
<comment type="caution">
    <text evidence="2">The sequence shown here is derived from an EMBL/GenBank/DDBJ whole genome shotgun (WGS) entry which is preliminary data.</text>
</comment>
<feature type="transmembrane region" description="Helical" evidence="1">
    <location>
        <begin position="12"/>
        <end position="36"/>
    </location>
</feature>
<dbReference type="EMBL" id="JAERRF010000044">
    <property type="protein sequence ID" value="MBL1102405.1"/>
    <property type="molecule type" value="Genomic_DNA"/>
</dbReference>
<dbReference type="Gene3D" id="3.40.50.2300">
    <property type="match status" value="2"/>
</dbReference>
<keyword evidence="1" id="KW-1133">Transmembrane helix</keyword>
<evidence type="ECO:0000313" key="3">
    <source>
        <dbReference type="Proteomes" id="UP000634229"/>
    </source>
</evidence>
<dbReference type="Proteomes" id="UP000634229">
    <property type="component" value="Unassembled WGS sequence"/>
</dbReference>
<evidence type="ECO:0000313" key="2">
    <source>
        <dbReference type="EMBL" id="MBL1102405.1"/>
    </source>
</evidence>
<keyword evidence="1" id="KW-0812">Transmembrane</keyword>
<protein>
    <submittedName>
        <fullName evidence="2">Amino acid ABC transporter substrate-binding protein</fullName>
    </submittedName>
</protein>
<sequence>MRGLRSRVWGPVDKAIVLVVSLTLIAGLSVVVWSLLPEECGDGLEKSGGECVGVTEKALADADPELKDLVHAVARENVRVRKDWEAPEGGKPPMPYVRIALMMPFTSDASSAMTIEQIRRGVAGAHTAQLRANSESGPHYQLLLANDGKDLNHWRPVVDRLTAMVDDKAPLIGVIGMPSSNPETLHAVQALSDQRIPAVGPIITSSDMNAKYFFKTSPSNGLFAEALAQYLAEEPGTGKGFLVSDNRPRDNYSIDLRKVFLDRFDEKYGLRKRQAYFLGAIGAEAGIPRRFSSAAQKICVTGADTVFYAGRDGDLPDLVSRLAKEPSCDDAKPLRILTVGIGIDPVLTTPDLTRQMRESKITLVDAASVDPQWWTRSPESRPTQPPGLAGFLQRFEALGKEQDLGERPLDDGYAIMYHDAFTVLSQAVDQTFNDVNDSGKKSSNAPGMPTNDDVYNTIIDMNILGTADGADCVNCVRGASGTYGFDDSHDTQKWPVCKPVPVIEYPPPSAASTAGKKPRTLYRTHEDIFDGACP</sequence>
<evidence type="ECO:0000256" key="1">
    <source>
        <dbReference type="SAM" id="Phobius"/>
    </source>
</evidence>
<proteinExistence type="predicted"/>
<keyword evidence="1" id="KW-0472">Membrane</keyword>
<dbReference type="SUPFAM" id="SSF53822">
    <property type="entry name" value="Periplasmic binding protein-like I"/>
    <property type="match status" value="1"/>
</dbReference>
<keyword evidence="3" id="KW-1185">Reference proteome</keyword>
<name>A0ABS1NR34_9ACTN</name>
<reference evidence="2 3" key="1">
    <citation type="submission" date="2021-01" db="EMBL/GenBank/DDBJ databases">
        <title>WGS of actinomycetes isolated from Thailand.</title>
        <authorList>
            <person name="Thawai C."/>
        </authorList>
    </citation>
    <scope>NUCLEOTIDE SEQUENCE [LARGE SCALE GENOMIC DNA]</scope>
    <source>
        <strain evidence="2 3">CA1R205</strain>
    </source>
</reference>
<dbReference type="InterPro" id="IPR028082">
    <property type="entry name" value="Peripla_BP_I"/>
</dbReference>